<evidence type="ECO:0000313" key="2">
    <source>
        <dbReference type="EMBL" id="KRZ39749.1"/>
    </source>
</evidence>
<feature type="transmembrane region" description="Helical" evidence="1">
    <location>
        <begin position="41"/>
        <end position="60"/>
    </location>
</feature>
<comment type="caution">
    <text evidence="2">The sequence shown here is derived from an EMBL/GenBank/DDBJ whole genome shotgun (WGS) entry which is preliminary data.</text>
</comment>
<keyword evidence="1" id="KW-0812">Transmembrane</keyword>
<name>A0A0V1JYX6_TRIPS</name>
<organism evidence="2 3">
    <name type="scientific">Trichinella pseudospiralis</name>
    <name type="common">Parasitic roundworm</name>
    <dbReference type="NCBI Taxonomy" id="6337"/>
    <lineage>
        <taxon>Eukaryota</taxon>
        <taxon>Metazoa</taxon>
        <taxon>Ecdysozoa</taxon>
        <taxon>Nematoda</taxon>
        <taxon>Enoplea</taxon>
        <taxon>Dorylaimia</taxon>
        <taxon>Trichinellida</taxon>
        <taxon>Trichinellidae</taxon>
        <taxon>Trichinella</taxon>
    </lineage>
</organism>
<dbReference type="AlphaFoldDB" id="A0A0V1JYX6"/>
<reference evidence="2 3" key="1">
    <citation type="submission" date="2015-01" db="EMBL/GenBank/DDBJ databases">
        <title>Evolution of Trichinella species and genotypes.</title>
        <authorList>
            <person name="Korhonen P.K."/>
            <person name="Edoardo P."/>
            <person name="Giuseppe L.R."/>
            <person name="Gasser R.B."/>
        </authorList>
    </citation>
    <scope>NUCLEOTIDE SEQUENCE [LARGE SCALE GENOMIC DNA]</scope>
    <source>
        <strain evidence="2">ISS176</strain>
    </source>
</reference>
<dbReference type="EMBL" id="JYDV01000033">
    <property type="protein sequence ID" value="KRZ39749.1"/>
    <property type="molecule type" value="Genomic_DNA"/>
</dbReference>
<dbReference type="Proteomes" id="UP000054826">
    <property type="component" value="Unassembled WGS sequence"/>
</dbReference>
<gene>
    <name evidence="2" type="ORF">T4C_1609</name>
</gene>
<keyword evidence="1" id="KW-0472">Membrane</keyword>
<sequence length="104" mass="12544">LLRRIFVRKIGPLSLHPRSEQFKIGNFENETLKLKFYTNTLIIYLYAYFRLFVFTIAYSNYRFETIYSYCTFYTTVEFLFFIFTTTRGCANKRVGHLESGSIRR</sequence>
<protein>
    <submittedName>
        <fullName evidence="2">Uncharacterized protein</fullName>
    </submittedName>
</protein>
<evidence type="ECO:0000256" key="1">
    <source>
        <dbReference type="SAM" id="Phobius"/>
    </source>
</evidence>
<evidence type="ECO:0000313" key="3">
    <source>
        <dbReference type="Proteomes" id="UP000054826"/>
    </source>
</evidence>
<feature type="non-terminal residue" evidence="2">
    <location>
        <position position="1"/>
    </location>
</feature>
<feature type="transmembrane region" description="Helical" evidence="1">
    <location>
        <begin position="66"/>
        <end position="83"/>
    </location>
</feature>
<proteinExistence type="predicted"/>
<accession>A0A0V1JYX6</accession>
<keyword evidence="1" id="KW-1133">Transmembrane helix</keyword>